<keyword evidence="1" id="KW-0732">Signal</keyword>
<name>A0A091JQQ8_COLST</name>
<dbReference type="GO" id="GO:0006952">
    <property type="term" value="P:defense response"/>
    <property type="evidence" value="ECO:0007669"/>
    <property type="project" value="InterPro"/>
</dbReference>
<gene>
    <name evidence="3" type="ORF">N325_12648</name>
</gene>
<sequence length="59" mass="6700">MRIIYQLLIVLFIMLQGIAGQHRPFNSCAAQNGYCTPGTCQYPFRQVGRCPNGFSCCRR</sequence>
<dbReference type="AlphaFoldDB" id="A0A091JQQ8"/>
<feature type="non-terminal residue" evidence="3">
    <location>
        <position position="59"/>
    </location>
</feature>
<dbReference type="InterPro" id="IPR001855">
    <property type="entry name" value="Defensin_beta-like"/>
</dbReference>
<organism evidence="3 4">
    <name type="scientific">Colius striatus</name>
    <name type="common">Speckled mousebird</name>
    <dbReference type="NCBI Taxonomy" id="57412"/>
    <lineage>
        <taxon>Eukaryota</taxon>
        <taxon>Metazoa</taxon>
        <taxon>Chordata</taxon>
        <taxon>Craniata</taxon>
        <taxon>Vertebrata</taxon>
        <taxon>Euteleostomi</taxon>
        <taxon>Archelosauria</taxon>
        <taxon>Archosauria</taxon>
        <taxon>Dinosauria</taxon>
        <taxon>Saurischia</taxon>
        <taxon>Theropoda</taxon>
        <taxon>Coelurosauria</taxon>
        <taxon>Aves</taxon>
        <taxon>Neognathae</taxon>
        <taxon>Neoaves</taxon>
        <taxon>Telluraves</taxon>
        <taxon>Coraciimorphae</taxon>
        <taxon>Coliiformes</taxon>
        <taxon>Coliidae</taxon>
        <taxon>Colius</taxon>
    </lineage>
</organism>
<feature type="chain" id="PRO_5001875586" description="Beta-defensin-like domain-containing protein" evidence="1">
    <location>
        <begin position="21"/>
        <end position="59"/>
    </location>
</feature>
<accession>A0A091JQQ8</accession>
<dbReference type="SUPFAM" id="SSF57392">
    <property type="entry name" value="Defensin-like"/>
    <property type="match status" value="1"/>
</dbReference>
<dbReference type="Pfam" id="PF00711">
    <property type="entry name" value="Defensin_beta"/>
    <property type="match status" value="1"/>
</dbReference>
<dbReference type="EMBL" id="KK529194">
    <property type="protein sequence ID" value="KFP27507.1"/>
    <property type="molecule type" value="Genomic_DNA"/>
</dbReference>
<protein>
    <recommendedName>
        <fullName evidence="2">Beta-defensin-like domain-containing protein</fullName>
    </recommendedName>
</protein>
<reference evidence="3 4" key="1">
    <citation type="submission" date="2014-04" db="EMBL/GenBank/DDBJ databases">
        <title>Genome evolution of avian class.</title>
        <authorList>
            <person name="Zhang G."/>
            <person name="Li C."/>
        </authorList>
    </citation>
    <scope>NUCLEOTIDE SEQUENCE [LARGE SCALE GENOMIC DNA]</scope>
    <source>
        <strain evidence="3">BGI_N325</strain>
    </source>
</reference>
<proteinExistence type="predicted"/>
<evidence type="ECO:0000313" key="4">
    <source>
        <dbReference type="Proteomes" id="UP000053615"/>
    </source>
</evidence>
<keyword evidence="4" id="KW-1185">Reference proteome</keyword>
<evidence type="ECO:0000259" key="2">
    <source>
        <dbReference type="Pfam" id="PF00711"/>
    </source>
</evidence>
<feature type="signal peptide" evidence="1">
    <location>
        <begin position="1"/>
        <end position="20"/>
    </location>
</feature>
<evidence type="ECO:0000256" key="1">
    <source>
        <dbReference type="SAM" id="SignalP"/>
    </source>
</evidence>
<evidence type="ECO:0000313" key="3">
    <source>
        <dbReference type="EMBL" id="KFP27507.1"/>
    </source>
</evidence>
<dbReference type="Gene3D" id="3.10.360.10">
    <property type="entry name" value="Antimicrobial Peptide, Beta-defensin 2, Chain A"/>
    <property type="match status" value="1"/>
</dbReference>
<dbReference type="GO" id="GO:0005576">
    <property type="term" value="C:extracellular region"/>
    <property type="evidence" value="ECO:0007669"/>
    <property type="project" value="InterPro"/>
</dbReference>
<dbReference type="Proteomes" id="UP000053615">
    <property type="component" value="Unassembled WGS sequence"/>
</dbReference>
<feature type="domain" description="Beta-defensin-like" evidence="2">
    <location>
        <begin position="27"/>
        <end position="58"/>
    </location>
</feature>